<dbReference type="GO" id="GO:0045151">
    <property type="term" value="P:acetoin biosynthetic process"/>
    <property type="evidence" value="ECO:0007669"/>
    <property type="project" value="UniProtKB-KW"/>
</dbReference>
<protein>
    <recommendedName>
        <fullName evidence="5">Alpha-acetolactate decarboxylase</fullName>
        <ecNumber evidence="4">4.1.1.5</ecNumber>
    </recommendedName>
</protein>
<comment type="catalytic activity">
    <reaction evidence="1">
        <text>(2S)-2-acetolactate + H(+) = (R)-acetoin + CO2</text>
        <dbReference type="Rhea" id="RHEA:21580"/>
        <dbReference type="ChEBI" id="CHEBI:15378"/>
        <dbReference type="ChEBI" id="CHEBI:15686"/>
        <dbReference type="ChEBI" id="CHEBI:16526"/>
        <dbReference type="ChEBI" id="CHEBI:58476"/>
        <dbReference type="EC" id="4.1.1.5"/>
    </reaction>
</comment>
<keyword evidence="6" id="KW-0210">Decarboxylase</keyword>
<organism evidence="9 10">
    <name type="scientific">Zymoseptoria brevis</name>
    <dbReference type="NCBI Taxonomy" id="1047168"/>
    <lineage>
        <taxon>Eukaryota</taxon>
        <taxon>Fungi</taxon>
        <taxon>Dikarya</taxon>
        <taxon>Ascomycota</taxon>
        <taxon>Pezizomycotina</taxon>
        <taxon>Dothideomycetes</taxon>
        <taxon>Dothideomycetidae</taxon>
        <taxon>Mycosphaerellales</taxon>
        <taxon>Mycosphaerellaceae</taxon>
        <taxon>Zymoseptoria</taxon>
    </lineage>
</organism>
<comment type="caution">
    <text evidence="9">The sequence shown here is derived from an EMBL/GenBank/DDBJ whole genome shotgun (WGS) entry which is preliminary data.</text>
</comment>
<comment type="similarity">
    <text evidence="3">Belongs to the alpha-acetolactate decarboxylase family.</text>
</comment>
<evidence type="ECO:0000256" key="6">
    <source>
        <dbReference type="ARBA" id="ARBA00022793"/>
    </source>
</evidence>
<name>A0A0F4GEL7_9PEZI</name>
<dbReference type="PIRSF" id="PIRSF001332">
    <property type="entry name" value="Acetolac_decarb"/>
    <property type="match status" value="1"/>
</dbReference>
<evidence type="ECO:0000256" key="3">
    <source>
        <dbReference type="ARBA" id="ARBA00007106"/>
    </source>
</evidence>
<dbReference type="UniPathway" id="UPA00626">
    <property type="reaction ID" value="UER00678"/>
</dbReference>
<dbReference type="CDD" id="cd17299">
    <property type="entry name" value="acetolactate_decarboxylase"/>
    <property type="match status" value="1"/>
</dbReference>
<evidence type="ECO:0000256" key="1">
    <source>
        <dbReference type="ARBA" id="ARBA00001784"/>
    </source>
</evidence>
<evidence type="ECO:0000256" key="5">
    <source>
        <dbReference type="ARBA" id="ARBA00020164"/>
    </source>
</evidence>
<evidence type="ECO:0000256" key="8">
    <source>
        <dbReference type="ARBA" id="ARBA00023239"/>
    </source>
</evidence>
<dbReference type="Proteomes" id="UP000033647">
    <property type="component" value="Unassembled WGS sequence"/>
</dbReference>
<sequence>MSTRLAAFLETKTHFLGPESIKIMDENHIYQYSLLNALMDGVCETGISVSKLQQKGNQGLGTFARMNGELLFLDGKVYQLLAEGNIREAGDEDKIPFAVSTNFVPQSTSDIELRDKDDIDNGLNGFNDHAANLFMTYRINGKFDHLKCRTVRGQEYKGQPLSELGEKQSVETYDNIEGTIIGFRTPKNWQGFGVAGEHLHFINKDRTAGGHVLEVRAKKVEMQMAVASNVHVELPTSEDFNAATLVTDSIGVKKVEG</sequence>
<evidence type="ECO:0000256" key="2">
    <source>
        <dbReference type="ARBA" id="ARBA00005170"/>
    </source>
</evidence>
<accession>A0A0F4GEL7</accession>
<evidence type="ECO:0000256" key="7">
    <source>
        <dbReference type="ARBA" id="ARBA00023061"/>
    </source>
</evidence>
<dbReference type="EC" id="4.1.1.5" evidence="4"/>
<dbReference type="PANTHER" id="PTHR35524:SF1">
    <property type="entry name" value="ALPHA-ACETOLACTATE DECARBOXYLASE"/>
    <property type="match status" value="1"/>
</dbReference>
<dbReference type="EMBL" id="LAFY01000999">
    <property type="protein sequence ID" value="KJX95841.1"/>
    <property type="molecule type" value="Genomic_DNA"/>
</dbReference>
<dbReference type="AlphaFoldDB" id="A0A0F4GEL7"/>
<comment type="pathway">
    <text evidence="2">Polyol metabolism; (R,R)-butane-2,3-diol biosynthesis; (R,R)-butane-2,3-diol from pyruvate: step 2/3.</text>
</comment>
<keyword evidence="10" id="KW-1185">Reference proteome</keyword>
<dbReference type="SUPFAM" id="SSF117856">
    <property type="entry name" value="AF0104/ALDC/Ptd012-like"/>
    <property type="match status" value="1"/>
</dbReference>
<dbReference type="InterPro" id="IPR005128">
    <property type="entry name" value="Acetolactate_a_deCO2ase"/>
</dbReference>
<gene>
    <name evidence="9" type="ORF">TI39_contig1008g00012</name>
</gene>
<dbReference type="GO" id="GO:0047605">
    <property type="term" value="F:acetolactate decarboxylase activity"/>
    <property type="evidence" value="ECO:0007669"/>
    <property type="project" value="UniProtKB-EC"/>
</dbReference>
<dbReference type="PANTHER" id="PTHR35524">
    <property type="entry name" value="ALPHA-ACETOLACTATE DECARBOXYLASE"/>
    <property type="match status" value="1"/>
</dbReference>
<dbReference type="OrthoDB" id="509395at2759"/>
<dbReference type="Gene3D" id="3.30.1330.80">
    <property type="entry name" value="Hypothetical protein, similar to alpha- acetolactate decarboxylase, domain 2"/>
    <property type="match status" value="2"/>
</dbReference>
<reference evidence="9 10" key="1">
    <citation type="submission" date="2015-03" db="EMBL/GenBank/DDBJ databases">
        <title>RNA-seq based gene annotation and comparative genomics of four Zymoseptoria species reveal species-specific pathogenicity related genes and transposable element activity.</title>
        <authorList>
            <person name="Grandaubert J."/>
            <person name="Bhattacharyya A."/>
            <person name="Stukenbrock E.H."/>
        </authorList>
    </citation>
    <scope>NUCLEOTIDE SEQUENCE [LARGE SCALE GENOMIC DNA]</scope>
    <source>
        <strain evidence="9 10">Zb18110</strain>
    </source>
</reference>
<dbReference type="Pfam" id="PF03306">
    <property type="entry name" value="AAL_decarboxy"/>
    <property type="match status" value="1"/>
</dbReference>
<dbReference type="NCBIfam" id="TIGR01252">
    <property type="entry name" value="acetolac_decarb"/>
    <property type="match status" value="1"/>
</dbReference>
<evidence type="ECO:0000313" key="9">
    <source>
        <dbReference type="EMBL" id="KJX95841.1"/>
    </source>
</evidence>
<evidence type="ECO:0000256" key="4">
    <source>
        <dbReference type="ARBA" id="ARBA00013204"/>
    </source>
</evidence>
<evidence type="ECO:0000313" key="10">
    <source>
        <dbReference type="Proteomes" id="UP000033647"/>
    </source>
</evidence>
<proteinExistence type="inferred from homology"/>
<keyword evidence="7" id="KW-0005">Acetoin biosynthesis</keyword>
<dbReference type="STRING" id="1047168.A0A0F4GEL7"/>
<keyword evidence="8" id="KW-0456">Lyase</keyword>